<accession>A0A839A3A7</accession>
<dbReference type="Proteomes" id="UP000571018">
    <property type="component" value="Unassembled WGS sequence"/>
</dbReference>
<organism evidence="1 2">
    <name type="scientific">Ruoffia halotolerans</name>
    <dbReference type="NCBI Taxonomy" id="2748684"/>
    <lineage>
        <taxon>Bacteria</taxon>
        <taxon>Bacillati</taxon>
        <taxon>Bacillota</taxon>
        <taxon>Bacilli</taxon>
        <taxon>Lactobacillales</taxon>
        <taxon>Aerococcaceae</taxon>
        <taxon>Ruoffia</taxon>
    </lineage>
</organism>
<evidence type="ECO:0000313" key="1">
    <source>
        <dbReference type="EMBL" id="MBA5728686.1"/>
    </source>
</evidence>
<gene>
    <name evidence="1" type="ORF">HW423_02680</name>
</gene>
<sequence length="48" mass="5584">MTEIRSQVKLVEEYMQALDYISEIISEVGGELNYQRKGLLNLLKIINQ</sequence>
<dbReference type="AlphaFoldDB" id="A0A839A3A7"/>
<comment type="caution">
    <text evidence="1">The sequence shown here is derived from an EMBL/GenBank/DDBJ whole genome shotgun (WGS) entry which is preliminary data.</text>
</comment>
<protein>
    <submittedName>
        <fullName evidence="1">Uncharacterized protein</fullName>
    </submittedName>
</protein>
<dbReference type="EMBL" id="JACAOA010000005">
    <property type="protein sequence ID" value="MBA5728686.1"/>
    <property type="molecule type" value="Genomic_DNA"/>
</dbReference>
<name>A0A839A3A7_9LACT</name>
<keyword evidence="2" id="KW-1185">Reference proteome</keyword>
<proteinExistence type="predicted"/>
<evidence type="ECO:0000313" key="2">
    <source>
        <dbReference type="Proteomes" id="UP000571018"/>
    </source>
</evidence>
<reference evidence="1 2" key="1">
    <citation type="submission" date="2020-06" db="EMBL/GenBank/DDBJ databases">
        <title>Reclassification of Facklamia ignava, Facklamia soureckii and Facklami tabacinasalis as Falseniella iganva gen. nov., comb. nov., Hutsoniella ignava gen. nov., comb. nov., and Ruoffia tabacinasalis gen. nov., comb. nov and description of Ruoffia haltotolerans sp. nov., isolated from hypersaline Inland Sea of Qatar.</title>
        <authorList>
            <person name="Fotedar R."/>
            <person name="Sankaranarayanan K."/>
            <person name="Lawson P."/>
            <person name="Caldwell M."/>
            <person name="Zeyara A."/>
            <person name="Al Malki A."/>
            <person name="Ali M."/>
        </authorList>
    </citation>
    <scope>NUCLEOTIDE SEQUENCE [LARGE SCALE GENOMIC DNA]</scope>
    <source>
        <strain evidence="1 2">INB8</strain>
    </source>
</reference>